<organism evidence="1 2">
    <name type="scientific">Bauhinia variegata</name>
    <name type="common">Purple orchid tree</name>
    <name type="synonym">Phanera variegata</name>
    <dbReference type="NCBI Taxonomy" id="167791"/>
    <lineage>
        <taxon>Eukaryota</taxon>
        <taxon>Viridiplantae</taxon>
        <taxon>Streptophyta</taxon>
        <taxon>Embryophyta</taxon>
        <taxon>Tracheophyta</taxon>
        <taxon>Spermatophyta</taxon>
        <taxon>Magnoliopsida</taxon>
        <taxon>eudicotyledons</taxon>
        <taxon>Gunneridae</taxon>
        <taxon>Pentapetalae</taxon>
        <taxon>rosids</taxon>
        <taxon>fabids</taxon>
        <taxon>Fabales</taxon>
        <taxon>Fabaceae</taxon>
        <taxon>Cercidoideae</taxon>
        <taxon>Cercideae</taxon>
        <taxon>Bauhiniinae</taxon>
        <taxon>Bauhinia</taxon>
    </lineage>
</organism>
<dbReference type="Proteomes" id="UP000828941">
    <property type="component" value="Chromosome 14"/>
</dbReference>
<reference evidence="1 2" key="1">
    <citation type="journal article" date="2022" name="DNA Res.">
        <title>Chromosomal-level genome assembly of the orchid tree Bauhinia variegata (Leguminosae; Cercidoideae) supports the allotetraploid origin hypothesis of Bauhinia.</title>
        <authorList>
            <person name="Zhong Y."/>
            <person name="Chen Y."/>
            <person name="Zheng D."/>
            <person name="Pang J."/>
            <person name="Liu Y."/>
            <person name="Luo S."/>
            <person name="Meng S."/>
            <person name="Qian L."/>
            <person name="Wei D."/>
            <person name="Dai S."/>
            <person name="Zhou R."/>
        </authorList>
    </citation>
    <scope>NUCLEOTIDE SEQUENCE [LARGE SCALE GENOMIC DNA]</scope>
    <source>
        <strain evidence="1">BV-YZ2020</strain>
    </source>
</reference>
<evidence type="ECO:0000313" key="2">
    <source>
        <dbReference type="Proteomes" id="UP000828941"/>
    </source>
</evidence>
<name>A0ACB9KJT2_BAUVA</name>
<gene>
    <name evidence="1" type="ORF">L6164_037335</name>
</gene>
<dbReference type="EMBL" id="CM039439">
    <property type="protein sequence ID" value="KAI4297444.1"/>
    <property type="molecule type" value="Genomic_DNA"/>
</dbReference>
<keyword evidence="2" id="KW-1185">Reference proteome</keyword>
<comment type="caution">
    <text evidence="1">The sequence shown here is derived from an EMBL/GenBank/DDBJ whole genome shotgun (WGS) entry which is preliminary data.</text>
</comment>
<sequence length="277" mass="31879">MQNLADNRFFQFYEKWLLKLEKIANELIQFIRSRNQTMTNDSQLKHLFCRATSHIKEFYTVKWAEARENCLPFFAPVWLTPLENSYLWVTGFQPSAVVFPLVDTMMNQPAPVAGTDPSLLFRVTPEQARSIEELKIRIKREEEKVNKQMQRIHRCWSVADRRREELVNLTMQVKGRINLNMLRVAEGNALWALAMRQFIVALENTMKGADCARLLALKGVLDVLTPMQCLEFLASFFLLQLRLRQWGKAKLIEGSAGGGAASPATADEETKVNNDKE</sequence>
<evidence type="ECO:0000313" key="1">
    <source>
        <dbReference type="EMBL" id="KAI4297444.1"/>
    </source>
</evidence>
<protein>
    <submittedName>
        <fullName evidence="1">Uncharacterized protein</fullName>
    </submittedName>
</protein>
<proteinExistence type="predicted"/>
<accession>A0ACB9KJT2</accession>